<name>A0A2S2NNP1_SCHGA</name>
<gene>
    <name evidence="1" type="ORF">g.86375</name>
</gene>
<dbReference type="EMBL" id="GGMR01005943">
    <property type="protein sequence ID" value="MBY18562.1"/>
    <property type="molecule type" value="Transcribed_RNA"/>
</dbReference>
<evidence type="ECO:0000313" key="1">
    <source>
        <dbReference type="EMBL" id="MBY18562.1"/>
    </source>
</evidence>
<accession>A0A2S2NNP1</accession>
<sequence length="190" mass="21512">MGCDAALPMGGSMFVRHCRYSDVHRNGRRTFETFNPVRSSPIPDRSGEAFFRHDPSLPPRVERVVYVNQFPIRTPVLAGRKRFRSRPEFVFLSGVRIRFFVRPPYFAPYDALRVIRHRTCVISGGPTSRVSVRYFIILLLSSSSSSSTSISVSLTCLLSISRSQSSAPVLRFCVPSRPTRTRTLLTRCPV</sequence>
<dbReference type="AlphaFoldDB" id="A0A2S2NNP1"/>
<reference evidence="1" key="1">
    <citation type="submission" date="2018-04" db="EMBL/GenBank/DDBJ databases">
        <title>Transcriptome of Schizaphis graminum biotype I.</title>
        <authorList>
            <person name="Scully E.D."/>
            <person name="Geib S.M."/>
            <person name="Palmer N.A."/>
            <person name="Koch K."/>
            <person name="Bradshaw J."/>
            <person name="Heng-Moss T."/>
            <person name="Sarath G."/>
        </authorList>
    </citation>
    <scope>NUCLEOTIDE SEQUENCE</scope>
</reference>
<proteinExistence type="predicted"/>
<protein>
    <submittedName>
        <fullName evidence="1">Uncharacterized protein</fullName>
    </submittedName>
</protein>
<organism evidence="1">
    <name type="scientific">Schizaphis graminum</name>
    <name type="common">Green bug aphid</name>
    <dbReference type="NCBI Taxonomy" id="13262"/>
    <lineage>
        <taxon>Eukaryota</taxon>
        <taxon>Metazoa</taxon>
        <taxon>Ecdysozoa</taxon>
        <taxon>Arthropoda</taxon>
        <taxon>Hexapoda</taxon>
        <taxon>Insecta</taxon>
        <taxon>Pterygota</taxon>
        <taxon>Neoptera</taxon>
        <taxon>Paraneoptera</taxon>
        <taxon>Hemiptera</taxon>
        <taxon>Sternorrhyncha</taxon>
        <taxon>Aphidomorpha</taxon>
        <taxon>Aphidoidea</taxon>
        <taxon>Aphididae</taxon>
        <taxon>Aphidini</taxon>
        <taxon>Schizaphis</taxon>
    </lineage>
</organism>